<evidence type="ECO:0000256" key="9">
    <source>
        <dbReference type="ARBA" id="ARBA00023224"/>
    </source>
</evidence>
<accession>A0A9P0PGZ3</accession>
<evidence type="ECO:0000256" key="8">
    <source>
        <dbReference type="ARBA" id="ARBA00023170"/>
    </source>
</evidence>
<feature type="transmembrane region" description="Helical" evidence="10">
    <location>
        <begin position="134"/>
        <end position="154"/>
    </location>
</feature>
<feature type="transmembrane region" description="Helical" evidence="10">
    <location>
        <begin position="247"/>
        <end position="266"/>
    </location>
</feature>
<evidence type="ECO:0000256" key="10">
    <source>
        <dbReference type="SAM" id="Phobius"/>
    </source>
</evidence>
<dbReference type="EMBL" id="CAKOFQ010006892">
    <property type="protein sequence ID" value="CAH1980274.1"/>
    <property type="molecule type" value="Genomic_DNA"/>
</dbReference>
<sequence length="320" mass="36886">MERYDYLSLISPDIQMIRYMGFWSGDEPNSGCSKIWYKIYRSIILICLVMLLCLGWAYIPTHWDHITLGEVSTIICIYGMNIGNLSQVYFIIKNGKIFRNIMNCLESDRFQPKNFHQLEIAEVSKNAGCRIRKIFSIINYGGCMIWPLPVILGQEELLSISYVPPWCPTKVLCIFQIVCLSFYAAVMLMIVSLNCNLLLEIGIQVDILKDQIARSKGEKNAIVECIQHSGDLALLLEQVQYIQGFSLFFYFGTQVFIICTLTFSITDQMNPEEMAFKLAYMTSVIYMVYVMCWYGSDVAQKVTSMHSEFKHNFNTSYIPQ</sequence>
<evidence type="ECO:0000256" key="1">
    <source>
        <dbReference type="ARBA" id="ARBA00004651"/>
    </source>
</evidence>
<dbReference type="GO" id="GO:0005549">
    <property type="term" value="F:odorant binding"/>
    <property type="evidence" value="ECO:0007669"/>
    <property type="project" value="InterPro"/>
</dbReference>
<evidence type="ECO:0000256" key="4">
    <source>
        <dbReference type="ARBA" id="ARBA00022692"/>
    </source>
</evidence>
<keyword evidence="4 10" id="KW-0812">Transmembrane</keyword>
<evidence type="ECO:0000256" key="3">
    <source>
        <dbReference type="ARBA" id="ARBA00022606"/>
    </source>
</evidence>
<dbReference type="OrthoDB" id="6773241at2759"/>
<comment type="subcellular location">
    <subcellularLocation>
        <location evidence="1">Cell membrane</location>
        <topology evidence="1">Multi-pass membrane protein</topology>
    </subcellularLocation>
</comment>
<keyword evidence="7 10" id="KW-0472">Membrane</keyword>
<dbReference type="PANTHER" id="PTHR21137:SF35">
    <property type="entry name" value="ODORANT RECEPTOR 19A-RELATED"/>
    <property type="match status" value="1"/>
</dbReference>
<evidence type="ECO:0000256" key="7">
    <source>
        <dbReference type="ARBA" id="ARBA00023136"/>
    </source>
</evidence>
<evidence type="ECO:0000256" key="6">
    <source>
        <dbReference type="ARBA" id="ARBA00022989"/>
    </source>
</evidence>
<gene>
    <name evidence="11" type="ORF">ACAOBT_LOCUS13878</name>
</gene>
<reference evidence="11" key="1">
    <citation type="submission" date="2022-03" db="EMBL/GenBank/DDBJ databases">
        <authorList>
            <person name="Sayadi A."/>
        </authorList>
    </citation>
    <scope>NUCLEOTIDE SEQUENCE</scope>
</reference>
<evidence type="ECO:0008006" key="13">
    <source>
        <dbReference type="Google" id="ProtNLM"/>
    </source>
</evidence>
<keyword evidence="3" id="KW-0716">Sensory transduction</keyword>
<dbReference type="PANTHER" id="PTHR21137">
    <property type="entry name" value="ODORANT RECEPTOR"/>
    <property type="match status" value="1"/>
</dbReference>
<feature type="transmembrane region" description="Helical" evidence="10">
    <location>
        <begin position="174"/>
        <end position="199"/>
    </location>
</feature>
<dbReference type="AlphaFoldDB" id="A0A9P0PGZ3"/>
<evidence type="ECO:0000313" key="11">
    <source>
        <dbReference type="EMBL" id="CAH1980274.1"/>
    </source>
</evidence>
<dbReference type="Proteomes" id="UP001152888">
    <property type="component" value="Unassembled WGS sequence"/>
</dbReference>
<keyword evidence="6 10" id="KW-1133">Transmembrane helix</keyword>
<evidence type="ECO:0000256" key="2">
    <source>
        <dbReference type="ARBA" id="ARBA00022475"/>
    </source>
</evidence>
<dbReference type="InterPro" id="IPR004117">
    <property type="entry name" value="7tm6_olfct_rcpt"/>
</dbReference>
<protein>
    <recommendedName>
        <fullName evidence="13">Odorant receptor</fullName>
    </recommendedName>
</protein>
<dbReference type="GO" id="GO:0004984">
    <property type="term" value="F:olfactory receptor activity"/>
    <property type="evidence" value="ECO:0007669"/>
    <property type="project" value="InterPro"/>
</dbReference>
<evidence type="ECO:0000313" key="12">
    <source>
        <dbReference type="Proteomes" id="UP001152888"/>
    </source>
</evidence>
<keyword evidence="8" id="KW-0675">Receptor</keyword>
<evidence type="ECO:0000256" key="5">
    <source>
        <dbReference type="ARBA" id="ARBA00022725"/>
    </source>
</evidence>
<keyword evidence="9" id="KW-0807">Transducer</keyword>
<keyword evidence="5" id="KW-0552">Olfaction</keyword>
<organism evidence="11 12">
    <name type="scientific">Acanthoscelides obtectus</name>
    <name type="common">Bean weevil</name>
    <name type="synonym">Bruchus obtectus</name>
    <dbReference type="NCBI Taxonomy" id="200917"/>
    <lineage>
        <taxon>Eukaryota</taxon>
        <taxon>Metazoa</taxon>
        <taxon>Ecdysozoa</taxon>
        <taxon>Arthropoda</taxon>
        <taxon>Hexapoda</taxon>
        <taxon>Insecta</taxon>
        <taxon>Pterygota</taxon>
        <taxon>Neoptera</taxon>
        <taxon>Endopterygota</taxon>
        <taxon>Coleoptera</taxon>
        <taxon>Polyphaga</taxon>
        <taxon>Cucujiformia</taxon>
        <taxon>Chrysomeloidea</taxon>
        <taxon>Chrysomelidae</taxon>
        <taxon>Bruchinae</taxon>
        <taxon>Bruchini</taxon>
        <taxon>Acanthoscelides</taxon>
    </lineage>
</organism>
<proteinExistence type="predicted"/>
<dbReference type="Pfam" id="PF02949">
    <property type="entry name" value="7tm_6"/>
    <property type="match status" value="1"/>
</dbReference>
<dbReference type="GO" id="GO:0005886">
    <property type="term" value="C:plasma membrane"/>
    <property type="evidence" value="ECO:0007669"/>
    <property type="project" value="UniProtKB-SubCell"/>
</dbReference>
<feature type="transmembrane region" description="Helical" evidence="10">
    <location>
        <begin position="71"/>
        <end position="92"/>
    </location>
</feature>
<comment type="caution">
    <text evidence="11">The sequence shown here is derived from an EMBL/GenBank/DDBJ whole genome shotgun (WGS) entry which is preliminary data.</text>
</comment>
<feature type="transmembrane region" description="Helical" evidence="10">
    <location>
        <begin position="278"/>
        <end position="296"/>
    </location>
</feature>
<dbReference type="GO" id="GO:0007165">
    <property type="term" value="P:signal transduction"/>
    <property type="evidence" value="ECO:0007669"/>
    <property type="project" value="UniProtKB-KW"/>
</dbReference>
<keyword evidence="12" id="KW-1185">Reference proteome</keyword>
<name>A0A9P0PGZ3_ACAOB</name>
<keyword evidence="2" id="KW-1003">Cell membrane</keyword>
<feature type="transmembrane region" description="Helical" evidence="10">
    <location>
        <begin position="39"/>
        <end position="59"/>
    </location>
</feature>